<evidence type="ECO:0000256" key="1">
    <source>
        <dbReference type="SAM" id="MobiDB-lite"/>
    </source>
</evidence>
<sequence length="534" mass="58003">MSGASARLEDLSACFQGIIPAIIATCSADGEPNVTYLSQVYYVDSRHVALSCQFFNKTRRNVDENPYATVLVHHPVDFELWRLRLRFQHCETEGELFERMSMRIQVIASHTGMSGVFRLLSSDVYEVLSVERMEGFLAPAESELDLAPPVSSGPLTELRGVQLVSGRIARAPDLDSLLRGALEALDETLGFSHSMILVPDDRGDRLVTIATRGYGTVGTTAEAMGRADADTRESDVLGADTHSRGGTGAEVTLGGGIGAEVTVGGGIGAEVQVGDGTIGTAAEHRHMIKVTGMGSELRYGRAIRDRIEECGDAEGLSAEIPLPGLPDAQAQLALPLLARDRLVGVIAVESEDPLAFDEWDEAFLQILANQIALGIDRMQDEEEQDSGDGEDAGTKAETEVETKSQSTSTPTAATPVTAPDRSLETHHAFVYYPNDDCVFVDGEYLIRNVPGKILWKLLREFDESGRTEFTNRELRLDESLGLPPVKDNLEARLILLRKRLVARCPGVRLVPVRRGRFALEIDGAITLEEKECGA</sequence>
<dbReference type="InterPro" id="IPR012349">
    <property type="entry name" value="Split_barrel_FMN-bd"/>
</dbReference>
<gene>
    <name evidence="3" type="ORF">KDA27_19475</name>
</gene>
<dbReference type="InterPro" id="IPR029016">
    <property type="entry name" value="GAF-like_dom_sf"/>
</dbReference>
<dbReference type="Gene3D" id="3.30.450.40">
    <property type="match status" value="2"/>
</dbReference>
<dbReference type="InterPro" id="IPR011576">
    <property type="entry name" value="Pyridox_Oxase_N"/>
</dbReference>
<evidence type="ECO:0000313" key="4">
    <source>
        <dbReference type="Proteomes" id="UP000739538"/>
    </source>
</evidence>
<feature type="region of interest" description="Disordered" evidence="1">
    <location>
        <begin position="379"/>
        <end position="419"/>
    </location>
</feature>
<feature type="compositionally biased region" description="Acidic residues" evidence="1">
    <location>
        <begin position="379"/>
        <end position="391"/>
    </location>
</feature>
<reference evidence="3" key="1">
    <citation type="submission" date="2020-04" db="EMBL/GenBank/DDBJ databases">
        <authorList>
            <person name="Zhang T."/>
        </authorList>
    </citation>
    <scope>NUCLEOTIDE SEQUENCE</scope>
    <source>
        <strain evidence="3">HKST-UBA02</strain>
    </source>
</reference>
<dbReference type="PANTHER" id="PTHR40660">
    <property type="entry name" value="5'-PHOSPHATE OXIDASE PUTATIVE DOMAIN-CONTAINING PROTEIN-RELATED"/>
    <property type="match status" value="1"/>
</dbReference>
<evidence type="ECO:0000313" key="3">
    <source>
        <dbReference type="EMBL" id="MCA9757982.1"/>
    </source>
</evidence>
<dbReference type="EMBL" id="JAGQHS010000134">
    <property type="protein sequence ID" value="MCA9757982.1"/>
    <property type="molecule type" value="Genomic_DNA"/>
</dbReference>
<feature type="domain" description="GAF" evidence="2">
    <location>
        <begin position="173"/>
        <end position="385"/>
    </location>
</feature>
<feature type="compositionally biased region" description="Low complexity" evidence="1">
    <location>
        <begin position="403"/>
        <end position="419"/>
    </location>
</feature>
<comment type="caution">
    <text evidence="3">The sequence shown here is derived from an EMBL/GenBank/DDBJ whole genome shotgun (WGS) entry which is preliminary data.</text>
</comment>
<dbReference type="Proteomes" id="UP000739538">
    <property type="component" value="Unassembled WGS sequence"/>
</dbReference>
<dbReference type="SUPFAM" id="SSF55781">
    <property type="entry name" value="GAF domain-like"/>
    <property type="match status" value="1"/>
</dbReference>
<feature type="compositionally biased region" description="Basic and acidic residues" evidence="1">
    <location>
        <begin position="225"/>
        <end position="235"/>
    </location>
</feature>
<organism evidence="3 4">
    <name type="scientific">Eiseniibacteriota bacterium</name>
    <dbReference type="NCBI Taxonomy" id="2212470"/>
    <lineage>
        <taxon>Bacteria</taxon>
        <taxon>Candidatus Eiseniibacteriota</taxon>
    </lineage>
</organism>
<name>A0A956NEN2_UNCEI</name>
<dbReference type="Gene3D" id="2.30.110.10">
    <property type="entry name" value="Electron Transport, Fmn-binding Protein, Chain A"/>
    <property type="match status" value="1"/>
</dbReference>
<proteinExistence type="predicted"/>
<dbReference type="SUPFAM" id="SSF50475">
    <property type="entry name" value="FMN-binding split barrel"/>
    <property type="match status" value="1"/>
</dbReference>
<dbReference type="PANTHER" id="PTHR40660:SF1">
    <property type="entry name" value="5'-PHOSPHATE OXIDASE PUTATIVE DOMAIN-CONTAINING PROTEIN-RELATED"/>
    <property type="match status" value="1"/>
</dbReference>
<feature type="region of interest" description="Disordered" evidence="1">
    <location>
        <begin position="224"/>
        <end position="245"/>
    </location>
</feature>
<dbReference type="Pfam" id="PF01590">
    <property type="entry name" value="GAF"/>
    <property type="match status" value="1"/>
</dbReference>
<evidence type="ECO:0000259" key="2">
    <source>
        <dbReference type="SMART" id="SM00065"/>
    </source>
</evidence>
<dbReference type="SMART" id="SM00065">
    <property type="entry name" value="GAF"/>
    <property type="match status" value="1"/>
</dbReference>
<feature type="compositionally biased region" description="Basic and acidic residues" evidence="1">
    <location>
        <begin position="392"/>
        <end position="402"/>
    </location>
</feature>
<dbReference type="AlphaFoldDB" id="A0A956NEN2"/>
<accession>A0A956NEN2</accession>
<protein>
    <submittedName>
        <fullName evidence="3">GAF domain-containing protein</fullName>
    </submittedName>
</protein>
<reference evidence="3" key="2">
    <citation type="journal article" date="2021" name="Microbiome">
        <title>Successional dynamics and alternative stable states in a saline activated sludge microbial community over 9 years.</title>
        <authorList>
            <person name="Wang Y."/>
            <person name="Ye J."/>
            <person name="Ju F."/>
            <person name="Liu L."/>
            <person name="Boyd J.A."/>
            <person name="Deng Y."/>
            <person name="Parks D.H."/>
            <person name="Jiang X."/>
            <person name="Yin X."/>
            <person name="Woodcroft B.J."/>
            <person name="Tyson G.W."/>
            <person name="Hugenholtz P."/>
            <person name="Polz M.F."/>
            <person name="Zhang T."/>
        </authorList>
    </citation>
    <scope>NUCLEOTIDE SEQUENCE</scope>
    <source>
        <strain evidence="3">HKST-UBA02</strain>
    </source>
</reference>
<dbReference type="Pfam" id="PF01243">
    <property type="entry name" value="PNPOx_N"/>
    <property type="match status" value="1"/>
</dbReference>
<dbReference type="InterPro" id="IPR003018">
    <property type="entry name" value="GAF"/>
</dbReference>